<accession>A0ABV8U7W0</accession>
<sequence length="65" mass="7139">MSARLELTTALAALTIAGFSAIAFDTLFAKDGAFWAGWALGGLIAILTRDWFLSIYLEDRKENQD</sequence>
<keyword evidence="1" id="KW-1133">Transmembrane helix</keyword>
<evidence type="ECO:0000256" key="1">
    <source>
        <dbReference type="SAM" id="Phobius"/>
    </source>
</evidence>
<name>A0ABV8U7W0_9PROT</name>
<organism evidence="2 3">
    <name type="scientific">Kordiimonas lipolytica</name>
    <dbReference type="NCBI Taxonomy" id="1662421"/>
    <lineage>
        <taxon>Bacteria</taxon>
        <taxon>Pseudomonadati</taxon>
        <taxon>Pseudomonadota</taxon>
        <taxon>Alphaproteobacteria</taxon>
        <taxon>Kordiimonadales</taxon>
        <taxon>Kordiimonadaceae</taxon>
        <taxon>Kordiimonas</taxon>
    </lineage>
</organism>
<keyword evidence="1" id="KW-0812">Transmembrane</keyword>
<evidence type="ECO:0000313" key="2">
    <source>
        <dbReference type="EMBL" id="MFC4346977.1"/>
    </source>
</evidence>
<reference evidence="3" key="1">
    <citation type="journal article" date="2019" name="Int. J. Syst. Evol. Microbiol.">
        <title>The Global Catalogue of Microorganisms (GCM) 10K type strain sequencing project: providing services to taxonomists for standard genome sequencing and annotation.</title>
        <authorList>
            <consortium name="The Broad Institute Genomics Platform"/>
            <consortium name="The Broad Institute Genome Sequencing Center for Infectious Disease"/>
            <person name="Wu L."/>
            <person name="Ma J."/>
        </authorList>
    </citation>
    <scope>NUCLEOTIDE SEQUENCE [LARGE SCALE GENOMIC DNA]</scope>
    <source>
        <strain evidence="3">CGMCC 1.15304</strain>
    </source>
</reference>
<dbReference type="RefSeq" id="WP_068147575.1">
    <property type="nucleotide sequence ID" value="NZ_JBHSCR010000002.1"/>
</dbReference>
<proteinExistence type="predicted"/>
<evidence type="ECO:0000313" key="3">
    <source>
        <dbReference type="Proteomes" id="UP001595776"/>
    </source>
</evidence>
<keyword evidence="1" id="KW-0472">Membrane</keyword>
<protein>
    <submittedName>
        <fullName evidence="2">Uncharacterized protein</fullName>
    </submittedName>
</protein>
<keyword evidence="3" id="KW-1185">Reference proteome</keyword>
<comment type="caution">
    <text evidence="2">The sequence shown here is derived from an EMBL/GenBank/DDBJ whole genome shotgun (WGS) entry which is preliminary data.</text>
</comment>
<gene>
    <name evidence="2" type="ORF">ACFO5Q_03885</name>
</gene>
<dbReference type="Proteomes" id="UP001595776">
    <property type="component" value="Unassembled WGS sequence"/>
</dbReference>
<feature type="transmembrane region" description="Helical" evidence="1">
    <location>
        <begin position="33"/>
        <end position="52"/>
    </location>
</feature>
<dbReference type="EMBL" id="JBHSCR010000002">
    <property type="protein sequence ID" value="MFC4346977.1"/>
    <property type="molecule type" value="Genomic_DNA"/>
</dbReference>